<evidence type="ECO:0000313" key="2">
    <source>
        <dbReference type="Ensembl" id="ENSOMEP00000034976.1"/>
    </source>
</evidence>
<dbReference type="SUPFAM" id="SSF54211">
    <property type="entry name" value="Ribosomal protein S5 domain 2-like"/>
    <property type="match status" value="1"/>
</dbReference>
<keyword evidence="3" id="KW-1185">Reference proteome</keyword>
<dbReference type="STRING" id="30732.ENSOMEP00000034976"/>
<reference evidence="2" key="1">
    <citation type="submission" date="2025-08" db="UniProtKB">
        <authorList>
            <consortium name="Ensembl"/>
        </authorList>
    </citation>
    <scope>IDENTIFICATION</scope>
</reference>
<dbReference type="InterPro" id="IPR035655">
    <property type="entry name" value="U5-116kDa_C"/>
</dbReference>
<dbReference type="AlphaFoldDB" id="A0A3B3DYH8"/>
<dbReference type="Proteomes" id="UP000261560">
    <property type="component" value="Unplaced"/>
</dbReference>
<dbReference type="Ensembl" id="ENSOMET00000029466.1">
    <property type="protein sequence ID" value="ENSOMEP00000034976.1"/>
    <property type="gene ID" value="ENSOMEG00000021902.1"/>
</dbReference>
<dbReference type="SUPFAM" id="SSF54980">
    <property type="entry name" value="EF-G C-terminal domain-like"/>
    <property type="match status" value="1"/>
</dbReference>
<dbReference type="FunFam" id="3.30.70.240:FF:000033">
    <property type="entry name" value="Elongation factor Tu GTP binding domain containing 2"/>
    <property type="match status" value="1"/>
</dbReference>
<evidence type="ECO:0000313" key="3">
    <source>
        <dbReference type="Proteomes" id="UP000261560"/>
    </source>
</evidence>
<dbReference type="InterPro" id="IPR020568">
    <property type="entry name" value="Ribosomal_Su5_D2-typ_SF"/>
</dbReference>
<dbReference type="Gene3D" id="3.30.70.240">
    <property type="match status" value="1"/>
</dbReference>
<dbReference type="GO" id="GO:0030623">
    <property type="term" value="F:U5 snRNA binding"/>
    <property type="evidence" value="ECO:0007669"/>
    <property type="project" value="TreeGrafter"/>
</dbReference>
<dbReference type="PaxDb" id="30732-ENSOMEP00000034976"/>
<dbReference type="GO" id="GO:0005829">
    <property type="term" value="C:cytosol"/>
    <property type="evidence" value="ECO:0007669"/>
    <property type="project" value="TreeGrafter"/>
</dbReference>
<dbReference type="GO" id="GO:0003924">
    <property type="term" value="F:GTPase activity"/>
    <property type="evidence" value="ECO:0007669"/>
    <property type="project" value="TreeGrafter"/>
</dbReference>
<dbReference type="PANTHER" id="PTHR42908">
    <property type="entry name" value="TRANSLATION ELONGATION FACTOR-RELATED"/>
    <property type="match status" value="1"/>
</dbReference>
<dbReference type="InterPro" id="IPR014721">
    <property type="entry name" value="Ribsml_uS5_D2-typ_fold_subgr"/>
</dbReference>
<protein>
    <recommendedName>
        <fullName evidence="1">Elongation factor EFG domain-containing protein</fullName>
    </recommendedName>
</protein>
<dbReference type="Pfam" id="PF00679">
    <property type="entry name" value="EFG_C"/>
    <property type="match status" value="1"/>
</dbReference>
<dbReference type="GO" id="GO:0046540">
    <property type="term" value="C:U4/U6 x U5 tri-snRNP complex"/>
    <property type="evidence" value="ECO:0007669"/>
    <property type="project" value="TreeGrafter"/>
</dbReference>
<dbReference type="SMART" id="SM00838">
    <property type="entry name" value="EFG_C"/>
    <property type="match status" value="1"/>
</dbReference>
<dbReference type="InterPro" id="IPR000640">
    <property type="entry name" value="EFG_V-like"/>
</dbReference>
<dbReference type="PANTHER" id="PTHR42908:SF6">
    <property type="entry name" value="116 KDA U5 SMALL NUCLEAR RIBONUCLEOPROTEIN COMPONENT"/>
    <property type="match status" value="1"/>
</dbReference>
<dbReference type="GO" id="GO:0000398">
    <property type="term" value="P:mRNA splicing, via spliceosome"/>
    <property type="evidence" value="ECO:0007669"/>
    <property type="project" value="TreeGrafter"/>
</dbReference>
<proteinExistence type="predicted"/>
<dbReference type="InterPro" id="IPR035647">
    <property type="entry name" value="EFG_III/V"/>
</dbReference>
<organism evidence="2 3">
    <name type="scientific">Oryzias melastigma</name>
    <name type="common">Marine medaka</name>
    <dbReference type="NCBI Taxonomy" id="30732"/>
    <lineage>
        <taxon>Eukaryota</taxon>
        <taxon>Metazoa</taxon>
        <taxon>Chordata</taxon>
        <taxon>Craniata</taxon>
        <taxon>Vertebrata</taxon>
        <taxon>Euteleostomi</taxon>
        <taxon>Actinopterygii</taxon>
        <taxon>Neopterygii</taxon>
        <taxon>Teleostei</taxon>
        <taxon>Neoteleostei</taxon>
        <taxon>Acanthomorphata</taxon>
        <taxon>Ovalentaria</taxon>
        <taxon>Atherinomorphae</taxon>
        <taxon>Beloniformes</taxon>
        <taxon>Adrianichthyidae</taxon>
        <taxon>Oryziinae</taxon>
        <taxon>Oryzias</taxon>
    </lineage>
</organism>
<reference evidence="2" key="2">
    <citation type="submission" date="2025-09" db="UniProtKB">
        <authorList>
            <consortium name="Ensembl"/>
        </authorList>
    </citation>
    <scope>IDENTIFICATION</scope>
</reference>
<feature type="domain" description="Elongation factor EFG" evidence="1">
    <location>
        <begin position="47"/>
        <end position="137"/>
    </location>
</feature>
<name>A0A3B3DYH8_ORYME</name>
<dbReference type="GO" id="GO:0071007">
    <property type="term" value="C:U2-type catalytic step 2 spliceosome"/>
    <property type="evidence" value="ECO:0007669"/>
    <property type="project" value="TreeGrafter"/>
</dbReference>
<sequence length="154" mass="17306">MFAAIRNVKFKILDAVIAQEPLHRGGGQVIPTARRVVYSAFLMATPRLMEPYYFVEVQAPADCVSAVYTVLARRRGHVTQDAPIPGSPLYTIKAFIPAIDSFGFETDLRTHTQGQAFALSVFHHWQVTNQGWVLPRISRIDSIPNFFSILSIQF</sequence>
<dbReference type="GeneTree" id="ENSGT00940000155685"/>
<dbReference type="Gene3D" id="3.30.230.10">
    <property type="match status" value="1"/>
</dbReference>
<evidence type="ECO:0000259" key="1">
    <source>
        <dbReference type="SMART" id="SM00838"/>
    </source>
</evidence>
<accession>A0A3B3DYH8</accession>
<dbReference type="CDD" id="cd04098">
    <property type="entry name" value="eEF2_C_snRNP"/>
    <property type="match status" value="1"/>
</dbReference>